<reference evidence="14" key="2">
    <citation type="submission" date="2025-08" db="UniProtKB">
        <authorList>
            <consortium name="Ensembl"/>
        </authorList>
    </citation>
    <scope>IDENTIFICATION</scope>
</reference>
<gene>
    <name evidence="14" type="primary">camk2b</name>
</gene>
<protein>
    <recommendedName>
        <fullName evidence="2">calcium/calmodulin-dependent protein kinase</fullName>
        <ecNumber evidence="2">2.7.11.17</ecNumber>
    </recommendedName>
</protein>
<name>A0A672ZF03_9TELE</name>
<dbReference type="SMART" id="SM00220">
    <property type="entry name" value="S_TKc"/>
    <property type="match status" value="1"/>
</dbReference>
<dbReference type="FunFam" id="3.30.200.20:FF:000239">
    <property type="entry name" value="Calcium/calmodulin-dependent protein kinase type II subunit beta"/>
    <property type="match status" value="1"/>
</dbReference>
<keyword evidence="4" id="KW-0597">Phosphoprotein</keyword>
<keyword evidence="12" id="KW-0812">Transmembrane</keyword>
<dbReference type="InParanoid" id="A0A672ZF03"/>
<dbReference type="Pfam" id="PF08332">
    <property type="entry name" value="CaMKII_AD"/>
    <property type="match status" value="1"/>
</dbReference>
<accession>A0A672ZF03</accession>
<evidence type="ECO:0000256" key="2">
    <source>
        <dbReference type="ARBA" id="ARBA00012434"/>
    </source>
</evidence>
<evidence type="ECO:0000256" key="4">
    <source>
        <dbReference type="ARBA" id="ARBA00022553"/>
    </source>
</evidence>
<dbReference type="Ensembl" id="ENSSORT00005015508.1">
    <property type="protein sequence ID" value="ENSSORP00005015047.1"/>
    <property type="gene ID" value="ENSSORG00005006328.1"/>
</dbReference>
<dbReference type="PANTHER" id="PTHR24347">
    <property type="entry name" value="SERINE/THREONINE-PROTEIN KINASE"/>
    <property type="match status" value="1"/>
</dbReference>
<keyword evidence="3" id="KW-0723">Serine/threonine-protein kinase</keyword>
<comment type="subunit">
    <text evidence="11">CAMK2 is composed of four different chains: alpha, beta, gamma, and delta. The different isoforms assemble into homo- or heteromultimeric holoenzymes composed of 8 to 12 subunits.</text>
</comment>
<evidence type="ECO:0000259" key="13">
    <source>
        <dbReference type="PROSITE" id="PS50011"/>
    </source>
</evidence>
<dbReference type="Gene3D" id="3.30.200.20">
    <property type="entry name" value="Phosphorylase Kinase, domain 1"/>
    <property type="match status" value="1"/>
</dbReference>
<dbReference type="InterPro" id="IPR011009">
    <property type="entry name" value="Kinase-like_dom_sf"/>
</dbReference>
<dbReference type="Pfam" id="PF00069">
    <property type="entry name" value="Pkinase"/>
    <property type="match status" value="1"/>
</dbReference>
<dbReference type="Gene3D" id="1.10.510.10">
    <property type="entry name" value="Transferase(Phosphotransferase) domain 1"/>
    <property type="match status" value="1"/>
</dbReference>
<dbReference type="Gene3D" id="6.10.140.620">
    <property type="match status" value="1"/>
</dbReference>
<dbReference type="PROSITE" id="PS00108">
    <property type="entry name" value="PROTEIN_KINASE_ST"/>
    <property type="match status" value="1"/>
</dbReference>
<dbReference type="GO" id="GO:0005524">
    <property type="term" value="F:ATP binding"/>
    <property type="evidence" value="ECO:0007669"/>
    <property type="project" value="InterPro"/>
</dbReference>
<evidence type="ECO:0000313" key="14">
    <source>
        <dbReference type="Ensembl" id="ENSSORP00005015047.1"/>
    </source>
</evidence>
<keyword evidence="12" id="KW-0472">Membrane</keyword>
<comment type="function">
    <text evidence="10">CaM-kinase II (CAMK2) is a prominent kinase in the central nervous system.</text>
</comment>
<keyword evidence="5" id="KW-0808">Transferase</keyword>
<feature type="domain" description="Protein kinase" evidence="13">
    <location>
        <begin position="8"/>
        <end position="266"/>
    </location>
</feature>
<evidence type="ECO:0000256" key="10">
    <source>
        <dbReference type="ARBA" id="ARBA00056581"/>
    </source>
</evidence>
<organism evidence="14 15">
    <name type="scientific">Sphaeramia orbicularis</name>
    <name type="common">orbiculate cardinalfish</name>
    <dbReference type="NCBI Taxonomy" id="375764"/>
    <lineage>
        <taxon>Eukaryota</taxon>
        <taxon>Metazoa</taxon>
        <taxon>Chordata</taxon>
        <taxon>Craniata</taxon>
        <taxon>Vertebrata</taxon>
        <taxon>Euteleostomi</taxon>
        <taxon>Actinopterygii</taxon>
        <taxon>Neopterygii</taxon>
        <taxon>Teleostei</taxon>
        <taxon>Neoteleostei</taxon>
        <taxon>Acanthomorphata</taxon>
        <taxon>Gobiaria</taxon>
        <taxon>Kurtiformes</taxon>
        <taxon>Apogonoidei</taxon>
        <taxon>Apogonidae</taxon>
        <taxon>Apogoninae</taxon>
        <taxon>Sphaeramia</taxon>
    </lineage>
</organism>
<dbReference type="InterPro" id="IPR013543">
    <property type="entry name" value="Ca/CaM-dep_prot_kinase-assoc"/>
</dbReference>
<evidence type="ECO:0000256" key="1">
    <source>
        <dbReference type="ARBA" id="ARBA00005354"/>
    </source>
</evidence>
<dbReference type="GO" id="GO:0004683">
    <property type="term" value="F:calcium/calmodulin-dependent protein kinase activity"/>
    <property type="evidence" value="ECO:0007669"/>
    <property type="project" value="UniProtKB-EC"/>
</dbReference>
<feature type="transmembrane region" description="Helical" evidence="12">
    <location>
        <begin position="335"/>
        <end position="368"/>
    </location>
</feature>
<dbReference type="Proteomes" id="UP000472271">
    <property type="component" value="Chromosome 12"/>
</dbReference>
<evidence type="ECO:0000256" key="3">
    <source>
        <dbReference type="ARBA" id="ARBA00022527"/>
    </source>
</evidence>
<proteinExistence type="inferred from homology"/>
<evidence type="ECO:0000256" key="8">
    <source>
        <dbReference type="ARBA" id="ARBA00047307"/>
    </source>
</evidence>
<keyword evidence="12" id="KW-1133">Transmembrane helix</keyword>
<keyword evidence="15" id="KW-1185">Reference proteome</keyword>
<dbReference type="FunFam" id="1.10.510.10:FF:000001">
    <property type="entry name" value="Calcium/calmodulin-dependent protein kinase type II subunit delta"/>
    <property type="match status" value="1"/>
</dbReference>
<dbReference type="InterPro" id="IPR032710">
    <property type="entry name" value="NTF2-like_dom_sf"/>
</dbReference>
<evidence type="ECO:0000256" key="11">
    <source>
        <dbReference type="ARBA" id="ARBA00064333"/>
    </source>
</evidence>
<dbReference type="AlphaFoldDB" id="A0A672ZF03"/>
<dbReference type="SUPFAM" id="SSF56112">
    <property type="entry name" value="Protein kinase-like (PK-like)"/>
    <property type="match status" value="1"/>
</dbReference>
<keyword evidence="6" id="KW-0418">Kinase</keyword>
<sequence>MAADPSPAPVSCLFPRGAFSVVRRCVKLCTGQEYAAKIINTKKLSARDHQKLEREARICRLLKHPNIVRLHDSISEEGFHYLLFDLVTGGELFEDIVAREYYSEADASHCIHQILESVSYTHQHDIVHRDLKPENLLLASKCKNAAVKLADFGLAIEVQGDQQAWFGFAGTPGYLSPEVLRKEAYGKPVDIWACGVILYILLVGYPPFWDEDQHKLYQQIKAGAYDFPSPEWDTVTPEAKNLINQMLTINPAKRITAQEALKHPWVCQRSTVASMMHRQETVECLKKFNARRKLKGAILTTMLVSRNFSGKWCSTALIFLKYLILMLASWNIHPLLLLCISIHFSIHILSLVLPSLLSLPLCLFPFFLQEPQTTVIHNPVDGIKLHTCDASVRSYSMDGTELSHEMQSPFSLCAHFFSSARKQEIIKITEQLIEAVNNGDFEAYAKICDPGLTSFEPEGLGNLVEGMDFHRFYFDNLLSKNSKPIHTTILNPHVHMIGDDAACIAYIRLTQFVDGQGRPRSSQSEETRVWHRRDSRWQNVHFHCSGAPAAPMQG</sequence>
<evidence type="ECO:0000256" key="12">
    <source>
        <dbReference type="SAM" id="Phobius"/>
    </source>
</evidence>
<comment type="catalytic activity">
    <reaction evidence="9">
        <text>L-seryl-[protein] + ATP = O-phospho-L-seryl-[protein] + ADP + H(+)</text>
        <dbReference type="Rhea" id="RHEA:17989"/>
        <dbReference type="Rhea" id="RHEA-COMP:9863"/>
        <dbReference type="Rhea" id="RHEA-COMP:11604"/>
        <dbReference type="ChEBI" id="CHEBI:15378"/>
        <dbReference type="ChEBI" id="CHEBI:29999"/>
        <dbReference type="ChEBI" id="CHEBI:30616"/>
        <dbReference type="ChEBI" id="CHEBI:83421"/>
        <dbReference type="ChEBI" id="CHEBI:456216"/>
        <dbReference type="EC" id="2.7.11.17"/>
    </reaction>
</comment>
<dbReference type="FunFam" id="3.10.450.50:FF:000001">
    <property type="entry name" value="calcium/calmodulin-dependent protein kinase type II subunit gamma isoform X1"/>
    <property type="match status" value="1"/>
</dbReference>
<dbReference type="GO" id="GO:0005516">
    <property type="term" value="F:calmodulin binding"/>
    <property type="evidence" value="ECO:0007669"/>
    <property type="project" value="UniProtKB-KW"/>
</dbReference>
<keyword evidence="7" id="KW-0112">Calmodulin-binding</keyword>
<evidence type="ECO:0000256" key="7">
    <source>
        <dbReference type="ARBA" id="ARBA00022860"/>
    </source>
</evidence>
<dbReference type="SUPFAM" id="SSF54427">
    <property type="entry name" value="NTF2-like"/>
    <property type="match status" value="1"/>
</dbReference>
<dbReference type="PROSITE" id="PS50011">
    <property type="entry name" value="PROTEIN_KINASE_DOM"/>
    <property type="match status" value="1"/>
</dbReference>
<dbReference type="EC" id="2.7.11.17" evidence="2"/>
<comment type="similarity">
    <text evidence="1">Belongs to the protein kinase superfamily. CAMK Ser/Thr protein kinase family. CaMK subfamily.</text>
</comment>
<dbReference type="InterPro" id="IPR008271">
    <property type="entry name" value="Ser/Thr_kinase_AS"/>
</dbReference>
<evidence type="ECO:0000256" key="9">
    <source>
        <dbReference type="ARBA" id="ARBA00047430"/>
    </source>
</evidence>
<evidence type="ECO:0000256" key="6">
    <source>
        <dbReference type="ARBA" id="ARBA00022777"/>
    </source>
</evidence>
<feature type="transmembrane region" description="Helical" evidence="12">
    <location>
        <begin position="309"/>
        <end position="328"/>
    </location>
</feature>
<evidence type="ECO:0000256" key="5">
    <source>
        <dbReference type="ARBA" id="ARBA00022679"/>
    </source>
</evidence>
<comment type="catalytic activity">
    <reaction evidence="8">
        <text>L-threonyl-[protein] + ATP = O-phospho-L-threonyl-[protein] + ADP + H(+)</text>
        <dbReference type="Rhea" id="RHEA:46608"/>
        <dbReference type="Rhea" id="RHEA-COMP:11060"/>
        <dbReference type="Rhea" id="RHEA-COMP:11605"/>
        <dbReference type="ChEBI" id="CHEBI:15378"/>
        <dbReference type="ChEBI" id="CHEBI:30013"/>
        <dbReference type="ChEBI" id="CHEBI:30616"/>
        <dbReference type="ChEBI" id="CHEBI:61977"/>
        <dbReference type="ChEBI" id="CHEBI:456216"/>
        <dbReference type="EC" id="2.7.11.17"/>
    </reaction>
</comment>
<dbReference type="InterPro" id="IPR000719">
    <property type="entry name" value="Prot_kinase_dom"/>
</dbReference>
<reference evidence="14" key="1">
    <citation type="submission" date="2019-06" db="EMBL/GenBank/DDBJ databases">
        <authorList>
            <consortium name="Wellcome Sanger Institute Data Sharing"/>
        </authorList>
    </citation>
    <scope>NUCLEOTIDE SEQUENCE [LARGE SCALE GENOMIC DNA]</scope>
</reference>
<dbReference type="CDD" id="cd14086">
    <property type="entry name" value="STKc_CaMKII"/>
    <property type="match status" value="1"/>
</dbReference>
<evidence type="ECO:0000313" key="15">
    <source>
        <dbReference type="Proteomes" id="UP000472271"/>
    </source>
</evidence>
<dbReference type="Gene3D" id="3.10.450.50">
    <property type="match status" value="1"/>
</dbReference>
<reference evidence="14" key="3">
    <citation type="submission" date="2025-09" db="UniProtKB">
        <authorList>
            <consortium name="Ensembl"/>
        </authorList>
    </citation>
    <scope>IDENTIFICATION</scope>
</reference>